<comment type="caution">
    <text evidence="6">The sequence shown here is derived from an EMBL/GenBank/DDBJ whole genome shotgun (WGS) entry which is preliminary data.</text>
</comment>
<dbReference type="RefSeq" id="WP_113983101.1">
    <property type="nucleotide sequence ID" value="NZ_QMEY01000011.1"/>
</dbReference>
<feature type="domain" description="HTH lysR-type" evidence="5">
    <location>
        <begin position="4"/>
        <end position="61"/>
    </location>
</feature>
<keyword evidence="4" id="KW-0804">Transcription</keyword>
<evidence type="ECO:0000313" key="7">
    <source>
        <dbReference type="Proteomes" id="UP000253303"/>
    </source>
</evidence>
<gene>
    <name evidence="6" type="ORF">DP939_24535</name>
</gene>
<comment type="similarity">
    <text evidence="1">Belongs to the LysR transcriptional regulatory family.</text>
</comment>
<dbReference type="PROSITE" id="PS50931">
    <property type="entry name" value="HTH_LYSR"/>
    <property type="match status" value="1"/>
</dbReference>
<dbReference type="OrthoDB" id="8717159at2"/>
<dbReference type="Pfam" id="PF00126">
    <property type="entry name" value="HTH_1"/>
    <property type="match status" value="1"/>
</dbReference>
<dbReference type="Proteomes" id="UP000253303">
    <property type="component" value="Unassembled WGS sequence"/>
</dbReference>
<dbReference type="GO" id="GO:0003700">
    <property type="term" value="F:DNA-binding transcription factor activity"/>
    <property type="evidence" value="ECO:0007669"/>
    <property type="project" value="InterPro"/>
</dbReference>
<sequence>MREFDLNLVRTFVLLYETRSVTATAESMHVTQPTISYGLQKLRRRFGDELFRRSSRGLVPTTTARQLYEPLHAALSGIEAAVSGARTFDPAAAHTTFTLCLSDLGEVSLLPRLMAALPRQAPGVTLRVRPLDVANAPGQVGRGEIDAFIASPLIGSRRVTRIPLFTEDYVGMVCIGHPRLRGDRVSAAELAAERHVTVFGPTGHEGPRRALTEQGLLHRVALEVTRFAALPYLVRQSDLVAMVPRNVAEVFAAEHRVRLLELPLEIEPVHVSVYARHSHARSPAQHWLVAFMRDVLGDGAAVTDS</sequence>
<dbReference type="AlphaFoldDB" id="A0A366LUA1"/>
<evidence type="ECO:0000256" key="4">
    <source>
        <dbReference type="ARBA" id="ARBA00023163"/>
    </source>
</evidence>
<dbReference type="InterPro" id="IPR000847">
    <property type="entry name" value="LysR_HTH_N"/>
</dbReference>
<evidence type="ECO:0000256" key="2">
    <source>
        <dbReference type="ARBA" id="ARBA00023015"/>
    </source>
</evidence>
<evidence type="ECO:0000259" key="5">
    <source>
        <dbReference type="PROSITE" id="PS50931"/>
    </source>
</evidence>
<name>A0A366LUA1_9ACTN</name>
<reference evidence="6 7" key="1">
    <citation type="submission" date="2018-06" db="EMBL/GenBank/DDBJ databases">
        <title>Sphaerisporangium craniellae sp. nov., isolated from a marine sponge in the South China Sea.</title>
        <authorList>
            <person name="Li L."/>
        </authorList>
    </citation>
    <scope>NUCLEOTIDE SEQUENCE [LARGE SCALE GENOMIC DNA]</scope>
    <source>
        <strain evidence="6 7">LHW63015</strain>
    </source>
</reference>
<dbReference type="InterPro" id="IPR036388">
    <property type="entry name" value="WH-like_DNA-bd_sf"/>
</dbReference>
<keyword evidence="7" id="KW-1185">Reference proteome</keyword>
<dbReference type="InterPro" id="IPR005119">
    <property type="entry name" value="LysR_subst-bd"/>
</dbReference>
<dbReference type="GO" id="GO:0003677">
    <property type="term" value="F:DNA binding"/>
    <property type="evidence" value="ECO:0007669"/>
    <property type="project" value="UniProtKB-KW"/>
</dbReference>
<dbReference type="SUPFAM" id="SSF53850">
    <property type="entry name" value="Periplasmic binding protein-like II"/>
    <property type="match status" value="1"/>
</dbReference>
<proteinExistence type="inferred from homology"/>
<evidence type="ECO:0000256" key="3">
    <source>
        <dbReference type="ARBA" id="ARBA00023125"/>
    </source>
</evidence>
<dbReference type="Pfam" id="PF03466">
    <property type="entry name" value="LysR_substrate"/>
    <property type="match status" value="1"/>
</dbReference>
<dbReference type="PRINTS" id="PR00039">
    <property type="entry name" value="HTHLYSR"/>
</dbReference>
<dbReference type="EMBL" id="QMEY01000011">
    <property type="protein sequence ID" value="RBQ17536.1"/>
    <property type="molecule type" value="Genomic_DNA"/>
</dbReference>
<dbReference type="Gene3D" id="1.10.10.10">
    <property type="entry name" value="Winged helix-like DNA-binding domain superfamily/Winged helix DNA-binding domain"/>
    <property type="match status" value="1"/>
</dbReference>
<dbReference type="InterPro" id="IPR050389">
    <property type="entry name" value="LysR-type_TF"/>
</dbReference>
<organism evidence="6 7">
    <name type="scientific">Spongiactinospora rosea</name>
    <dbReference type="NCBI Taxonomy" id="2248750"/>
    <lineage>
        <taxon>Bacteria</taxon>
        <taxon>Bacillati</taxon>
        <taxon>Actinomycetota</taxon>
        <taxon>Actinomycetes</taxon>
        <taxon>Streptosporangiales</taxon>
        <taxon>Streptosporangiaceae</taxon>
        <taxon>Spongiactinospora</taxon>
    </lineage>
</organism>
<keyword evidence="3" id="KW-0238">DNA-binding</keyword>
<dbReference type="PANTHER" id="PTHR30118:SF15">
    <property type="entry name" value="TRANSCRIPTIONAL REGULATORY PROTEIN"/>
    <property type="match status" value="1"/>
</dbReference>
<dbReference type="Gene3D" id="3.40.190.10">
    <property type="entry name" value="Periplasmic binding protein-like II"/>
    <property type="match status" value="2"/>
</dbReference>
<dbReference type="PANTHER" id="PTHR30118">
    <property type="entry name" value="HTH-TYPE TRANSCRIPTIONAL REGULATOR LEUO-RELATED"/>
    <property type="match status" value="1"/>
</dbReference>
<dbReference type="CDD" id="cd08459">
    <property type="entry name" value="PBP2_DntR_NahR_LinR_like"/>
    <property type="match status" value="1"/>
</dbReference>
<evidence type="ECO:0000256" key="1">
    <source>
        <dbReference type="ARBA" id="ARBA00009437"/>
    </source>
</evidence>
<accession>A0A366LUA1</accession>
<keyword evidence="2" id="KW-0805">Transcription regulation</keyword>
<dbReference type="InterPro" id="IPR036390">
    <property type="entry name" value="WH_DNA-bd_sf"/>
</dbReference>
<protein>
    <submittedName>
        <fullName evidence="6">LysR family transcriptional regulator</fullName>
    </submittedName>
</protein>
<evidence type="ECO:0000313" key="6">
    <source>
        <dbReference type="EMBL" id="RBQ17536.1"/>
    </source>
</evidence>
<dbReference type="SUPFAM" id="SSF46785">
    <property type="entry name" value="Winged helix' DNA-binding domain"/>
    <property type="match status" value="1"/>
</dbReference>